<dbReference type="OrthoDB" id="27330at2"/>
<dbReference type="Gene3D" id="3.40.630.190">
    <property type="entry name" value="LCP protein"/>
    <property type="match status" value="1"/>
</dbReference>
<dbReference type="Pfam" id="PF03816">
    <property type="entry name" value="LytR_cpsA_psr"/>
    <property type="match status" value="1"/>
</dbReference>
<dbReference type="EMBL" id="FOXW01000001">
    <property type="protein sequence ID" value="SFQ05225.1"/>
    <property type="molecule type" value="Genomic_DNA"/>
</dbReference>
<dbReference type="AlphaFoldDB" id="A0A1I5VCL5"/>
<evidence type="ECO:0000313" key="5">
    <source>
        <dbReference type="EMBL" id="SFQ05225.1"/>
    </source>
</evidence>
<dbReference type="InterPro" id="IPR050922">
    <property type="entry name" value="LytR/CpsA/Psr_CW_biosynth"/>
</dbReference>
<feature type="region of interest" description="Disordered" evidence="2">
    <location>
        <begin position="1"/>
        <end position="20"/>
    </location>
</feature>
<organism evidence="5 6">
    <name type="scientific">Desemzia incerta</name>
    <dbReference type="NCBI Taxonomy" id="82801"/>
    <lineage>
        <taxon>Bacteria</taxon>
        <taxon>Bacillati</taxon>
        <taxon>Bacillota</taxon>
        <taxon>Bacilli</taxon>
        <taxon>Lactobacillales</taxon>
        <taxon>Carnobacteriaceae</taxon>
        <taxon>Desemzia</taxon>
    </lineage>
</organism>
<dbReference type="PANTHER" id="PTHR33392">
    <property type="entry name" value="POLYISOPRENYL-TEICHOIC ACID--PEPTIDOGLYCAN TEICHOIC ACID TRANSFERASE TAGU"/>
    <property type="match status" value="1"/>
</dbReference>
<dbReference type="InterPro" id="IPR004474">
    <property type="entry name" value="LytR_CpsA_psr"/>
</dbReference>
<gene>
    <name evidence="5" type="ORF">SAMN04488506_0474</name>
</gene>
<comment type="similarity">
    <text evidence="1">Belongs to the LytR/CpsA/Psr (LCP) family.</text>
</comment>
<dbReference type="STRING" id="82801.SAMN04488506_0474"/>
<keyword evidence="3" id="KW-0812">Transmembrane</keyword>
<sequence>MDNNTRSQRRQPSQKKKPSFMKKLGCGIGIVFMILLVAVGVFVFKVYSDVTSTTDEIYQDVEKDERRENPIEVKNKEPFSVLLLGVDTGDLGRTEQGRSDTMMVLTVNPNTNQTSIVSIPRDTYTEIIGRGTMDKINHAYAFGGASMSVNTVQNLLDIPIDYYVEVNMQGVKDIVDALDGVQVTPALSFSYDGYSFAEGQTTTLDGNAALAYSRMRYDDPNGDYGRQARQRQIIMASMNKVASLSSIMNYQGILGTLENNMQTNLTFDDMLSIFNNYRGAVSNVEQIQLEGAGTKIDGIYYAIVDDSELAAVSGALKEQLEIE</sequence>
<protein>
    <submittedName>
        <fullName evidence="5">Transcriptional attenuator, LytR family</fullName>
    </submittedName>
</protein>
<dbReference type="NCBIfam" id="TIGR00350">
    <property type="entry name" value="lytR_cpsA_psr"/>
    <property type="match status" value="1"/>
</dbReference>
<evidence type="ECO:0000313" key="6">
    <source>
        <dbReference type="Proteomes" id="UP000199136"/>
    </source>
</evidence>
<name>A0A1I5VCL5_9LACT</name>
<keyword evidence="3" id="KW-0472">Membrane</keyword>
<feature type="domain" description="Cell envelope-related transcriptional attenuator" evidence="4">
    <location>
        <begin position="98"/>
        <end position="242"/>
    </location>
</feature>
<evidence type="ECO:0000259" key="4">
    <source>
        <dbReference type="Pfam" id="PF03816"/>
    </source>
</evidence>
<feature type="compositionally biased region" description="Basic residues" evidence="2">
    <location>
        <begin position="7"/>
        <end position="20"/>
    </location>
</feature>
<keyword evidence="3" id="KW-1133">Transmembrane helix</keyword>
<dbReference type="Proteomes" id="UP000199136">
    <property type="component" value="Unassembled WGS sequence"/>
</dbReference>
<feature type="transmembrane region" description="Helical" evidence="3">
    <location>
        <begin position="24"/>
        <end position="44"/>
    </location>
</feature>
<evidence type="ECO:0000256" key="3">
    <source>
        <dbReference type="SAM" id="Phobius"/>
    </source>
</evidence>
<proteinExistence type="inferred from homology"/>
<evidence type="ECO:0000256" key="2">
    <source>
        <dbReference type="SAM" id="MobiDB-lite"/>
    </source>
</evidence>
<reference evidence="5 6" key="1">
    <citation type="submission" date="2016-10" db="EMBL/GenBank/DDBJ databases">
        <authorList>
            <person name="de Groot N.N."/>
        </authorList>
    </citation>
    <scope>NUCLEOTIDE SEQUENCE [LARGE SCALE GENOMIC DNA]</scope>
    <source>
        <strain evidence="5 6">DSM 20581</strain>
    </source>
</reference>
<evidence type="ECO:0000256" key="1">
    <source>
        <dbReference type="ARBA" id="ARBA00006068"/>
    </source>
</evidence>
<keyword evidence="6" id="KW-1185">Reference proteome</keyword>
<dbReference type="PANTHER" id="PTHR33392:SF6">
    <property type="entry name" value="POLYISOPRENYL-TEICHOIC ACID--PEPTIDOGLYCAN TEICHOIC ACID TRANSFERASE TAGU"/>
    <property type="match status" value="1"/>
</dbReference>
<accession>A0A1I5VCL5</accession>